<dbReference type="PROSITE" id="PS50835">
    <property type="entry name" value="IG_LIKE"/>
    <property type="match status" value="1"/>
</dbReference>
<keyword evidence="8" id="KW-1185">Reference proteome</keyword>
<dbReference type="SUPFAM" id="SSF48726">
    <property type="entry name" value="Immunoglobulin"/>
    <property type="match status" value="2"/>
</dbReference>
<evidence type="ECO:0000256" key="5">
    <source>
        <dbReference type="ARBA" id="ARBA00043266"/>
    </source>
</evidence>
<reference evidence="7" key="2">
    <citation type="submission" date="2025-09" db="UniProtKB">
        <authorList>
            <consortium name="Ensembl"/>
        </authorList>
    </citation>
    <scope>IDENTIFICATION</scope>
</reference>
<dbReference type="Proteomes" id="UP000694380">
    <property type="component" value="Unplaced"/>
</dbReference>
<evidence type="ECO:0000313" key="7">
    <source>
        <dbReference type="Ensembl" id="ENSCPBP00000031935.1"/>
    </source>
</evidence>
<keyword evidence="4" id="KW-0393">Immunoglobulin domain</keyword>
<protein>
    <recommendedName>
        <fullName evidence="6">Ig-like domain-containing protein</fullName>
    </recommendedName>
</protein>
<evidence type="ECO:0000259" key="6">
    <source>
        <dbReference type="PROSITE" id="PS50835"/>
    </source>
</evidence>
<dbReference type="GeneTree" id="ENSGT01030000235488"/>
<dbReference type="GO" id="GO:0002250">
    <property type="term" value="P:adaptive immune response"/>
    <property type="evidence" value="ECO:0007669"/>
    <property type="project" value="UniProtKB-KW"/>
</dbReference>
<keyword evidence="5" id="KW-1279">T cell receptor</keyword>
<dbReference type="PANTHER" id="PTHR19367:SF45">
    <property type="entry name" value="IG-LIKE DOMAIN-CONTAINING PROTEIN"/>
    <property type="match status" value="1"/>
</dbReference>
<feature type="domain" description="Ig-like" evidence="6">
    <location>
        <begin position="14"/>
        <end position="106"/>
    </location>
</feature>
<evidence type="ECO:0000256" key="1">
    <source>
        <dbReference type="ARBA" id="ARBA00022729"/>
    </source>
</evidence>
<dbReference type="InterPro" id="IPR003597">
    <property type="entry name" value="Ig_C1-set"/>
</dbReference>
<keyword evidence="3" id="KW-0675">Receptor</keyword>
<evidence type="ECO:0000256" key="2">
    <source>
        <dbReference type="ARBA" id="ARBA00023130"/>
    </source>
</evidence>
<dbReference type="AlphaFoldDB" id="A0A8C3ICQ8"/>
<dbReference type="SMART" id="SM00409">
    <property type="entry name" value="IG"/>
    <property type="match status" value="1"/>
</dbReference>
<keyword evidence="1" id="KW-0732">Signal</keyword>
<dbReference type="Pfam" id="PF07654">
    <property type="entry name" value="C1-set"/>
    <property type="match status" value="1"/>
</dbReference>
<dbReference type="InterPro" id="IPR003599">
    <property type="entry name" value="Ig_sub"/>
</dbReference>
<dbReference type="PANTHER" id="PTHR19367">
    <property type="entry name" value="T-CELL RECEPTOR ALPHA CHAIN V REGION"/>
    <property type="match status" value="1"/>
</dbReference>
<name>A0A8C3ICQ8_CHRPI</name>
<dbReference type="InterPro" id="IPR051287">
    <property type="entry name" value="TCR_variable_region"/>
</dbReference>
<dbReference type="Ensembl" id="ENSCPBT00000037578.1">
    <property type="protein sequence ID" value="ENSCPBP00000031935.1"/>
    <property type="gene ID" value="ENSCPBG00000022432.1"/>
</dbReference>
<dbReference type="SMART" id="SM00406">
    <property type="entry name" value="IGv"/>
    <property type="match status" value="1"/>
</dbReference>
<proteinExistence type="predicted"/>
<dbReference type="InterPro" id="IPR007110">
    <property type="entry name" value="Ig-like_dom"/>
</dbReference>
<dbReference type="OMA" id="MEKVNML"/>
<keyword evidence="2" id="KW-1064">Adaptive immunity</keyword>
<evidence type="ECO:0000256" key="3">
    <source>
        <dbReference type="ARBA" id="ARBA00023170"/>
    </source>
</evidence>
<dbReference type="Pfam" id="PF07686">
    <property type="entry name" value="V-set"/>
    <property type="match status" value="1"/>
</dbReference>
<reference evidence="7" key="1">
    <citation type="submission" date="2025-08" db="UniProtKB">
        <authorList>
            <consortium name="Ensembl"/>
        </authorList>
    </citation>
    <scope>IDENTIFICATION</scope>
</reference>
<dbReference type="SMART" id="SM00407">
    <property type="entry name" value="IGc1"/>
    <property type="match status" value="1"/>
</dbReference>
<organism evidence="7 8">
    <name type="scientific">Chrysemys picta bellii</name>
    <name type="common">Western painted turtle</name>
    <name type="synonym">Emys bellii</name>
    <dbReference type="NCBI Taxonomy" id="8478"/>
    <lineage>
        <taxon>Eukaryota</taxon>
        <taxon>Metazoa</taxon>
        <taxon>Chordata</taxon>
        <taxon>Craniata</taxon>
        <taxon>Vertebrata</taxon>
        <taxon>Euteleostomi</taxon>
        <taxon>Archelosauria</taxon>
        <taxon>Testudinata</taxon>
        <taxon>Testudines</taxon>
        <taxon>Cryptodira</taxon>
        <taxon>Durocryptodira</taxon>
        <taxon>Testudinoidea</taxon>
        <taxon>Emydidae</taxon>
        <taxon>Chrysemys</taxon>
    </lineage>
</organism>
<sequence>MGLSSPRDSLPISPLLGSVAGNSLTQIPASLPGTEGQRVEIRCQYSTSYSNYALDWYQELPGKQPRFLRKSDSVAPRFSAQLDTGAKSLTLSIDGAQRADSAVYFCALWDPQPILQQATNNVDTDKLIFGKGTTVTVEPSKYKPKQSDGQKLTAACLAKDFYPKTIEVNMNPETDLVYKSEEGILSSNGKYSMIQVVKVDPNEEVECIVNHDGKSFIKKHTLSGTVIWRKCEFYHRIPSLLFPPAEPNMEKVNMLSVTVLGLRVLLAKSIAFNMLMTVKLFIF</sequence>
<dbReference type="InterPro" id="IPR013783">
    <property type="entry name" value="Ig-like_fold"/>
</dbReference>
<keyword evidence="5" id="KW-0391">Immunity</keyword>
<accession>A0A8C3ICQ8</accession>
<evidence type="ECO:0000313" key="8">
    <source>
        <dbReference type="Proteomes" id="UP000694380"/>
    </source>
</evidence>
<dbReference type="Gene3D" id="2.60.40.10">
    <property type="entry name" value="Immunoglobulins"/>
    <property type="match status" value="2"/>
</dbReference>
<dbReference type="GO" id="GO:0042101">
    <property type="term" value="C:T cell receptor complex"/>
    <property type="evidence" value="ECO:0007669"/>
    <property type="project" value="UniProtKB-KW"/>
</dbReference>
<dbReference type="InterPro" id="IPR036179">
    <property type="entry name" value="Ig-like_dom_sf"/>
</dbReference>
<evidence type="ECO:0000256" key="4">
    <source>
        <dbReference type="ARBA" id="ARBA00023319"/>
    </source>
</evidence>
<dbReference type="InterPro" id="IPR013106">
    <property type="entry name" value="Ig_V-set"/>
</dbReference>